<feature type="coiled-coil region" evidence="1">
    <location>
        <begin position="70"/>
        <end position="97"/>
    </location>
</feature>
<evidence type="ECO:0000256" key="1">
    <source>
        <dbReference type="SAM" id="Coils"/>
    </source>
</evidence>
<protein>
    <submittedName>
        <fullName evidence="3">Serine/threonine-protein phosphatase</fullName>
    </submittedName>
</protein>
<dbReference type="Gene3D" id="3.60.40.10">
    <property type="entry name" value="PPM-type phosphatase domain"/>
    <property type="match status" value="1"/>
</dbReference>
<evidence type="ECO:0000313" key="3">
    <source>
        <dbReference type="EMBL" id="RCU52736.1"/>
    </source>
</evidence>
<dbReference type="Pfam" id="PF13672">
    <property type="entry name" value="PP2C_2"/>
    <property type="match status" value="1"/>
</dbReference>
<sequence length="271" mass="29650">MVNMKQKSLWHYFSFSQTHQGKVRDHNEDACFDNPEAGVWVVADGMGGHEAGEVASRIVIDCVEMAVKDLTAEQLSIDKLRTALEQANEQILRHSASHLSGKTIGATVVLLFIQDGYFHCLWAGDSRLYLKREGRLLQKSRDHSQVMDMVSEGLLLASEAESHPLANVITRAVGVHSELALDQVSGVLLSGDQFLLCSDGLNKELSDEEIASCFAADSLTNAGMAMLHTALVKGASDNVTIALVRATEEASVSEVRHIIDDTIPIFDTFQR</sequence>
<dbReference type="Proteomes" id="UP000252558">
    <property type="component" value="Unassembled WGS sequence"/>
</dbReference>
<dbReference type="PANTHER" id="PTHR13832">
    <property type="entry name" value="PROTEIN PHOSPHATASE 2C"/>
    <property type="match status" value="1"/>
</dbReference>
<name>A0A368NRE9_9GAMM</name>
<dbReference type="SUPFAM" id="SSF81606">
    <property type="entry name" value="PP2C-like"/>
    <property type="match status" value="1"/>
</dbReference>
<reference evidence="3 4" key="1">
    <citation type="submission" date="2018-07" db="EMBL/GenBank/DDBJ databases">
        <title>Corallincola holothuriorum sp. nov., a new facultative anaerobe isolated from sea cucumber Apostichopus japonicus.</title>
        <authorList>
            <person name="Xia H."/>
        </authorList>
    </citation>
    <scope>NUCLEOTIDE SEQUENCE [LARGE SCALE GENOMIC DNA]</scope>
    <source>
        <strain evidence="3 4">C4</strain>
    </source>
</reference>
<organism evidence="3 4">
    <name type="scientific">Corallincola holothuriorum</name>
    <dbReference type="NCBI Taxonomy" id="2282215"/>
    <lineage>
        <taxon>Bacteria</taxon>
        <taxon>Pseudomonadati</taxon>
        <taxon>Pseudomonadota</taxon>
        <taxon>Gammaproteobacteria</taxon>
        <taxon>Alteromonadales</taxon>
        <taxon>Psychromonadaceae</taxon>
        <taxon>Corallincola</taxon>
    </lineage>
</organism>
<dbReference type="CDD" id="cd00143">
    <property type="entry name" value="PP2Cc"/>
    <property type="match status" value="1"/>
</dbReference>
<dbReference type="GO" id="GO:0004722">
    <property type="term" value="F:protein serine/threonine phosphatase activity"/>
    <property type="evidence" value="ECO:0007669"/>
    <property type="project" value="InterPro"/>
</dbReference>
<keyword evidence="4" id="KW-1185">Reference proteome</keyword>
<dbReference type="InterPro" id="IPR015655">
    <property type="entry name" value="PP2C"/>
</dbReference>
<keyword evidence="1" id="KW-0175">Coiled coil</keyword>
<feature type="domain" description="PPM-type phosphatase" evidence="2">
    <location>
        <begin position="12"/>
        <end position="246"/>
    </location>
</feature>
<accession>A0A368NRE9</accession>
<dbReference type="EMBL" id="QPID01000001">
    <property type="protein sequence ID" value="RCU52736.1"/>
    <property type="molecule type" value="Genomic_DNA"/>
</dbReference>
<evidence type="ECO:0000259" key="2">
    <source>
        <dbReference type="PROSITE" id="PS51746"/>
    </source>
</evidence>
<dbReference type="AlphaFoldDB" id="A0A368NRE9"/>
<dbReference type="SMART" id="SM00331">
    <property type="entry name" value="PP2C_SIG"/>
    <property type="match status" value="1"/>
</dbReference>
<evidence type="ECO:0000313" key="4">
    <source>
        <dbReference type="Proteomes" id="UP000252558"/>
    </source>
</evidence>
<dbReference type="OrthoDB" id="9801841at2"/>
<dbReference type="InterPro" id="IPR001932">
    <property type="entry name" value="PPM-type_phosphatase-like_dom"/>
</dbReference>
<dbReference type="PROSITE" id="PS51746">
    <property type="entry name" value="PPM_2"/>
    <property type="match status" value="1"/>
</dbReference>
<gene>
    <name evidence="3" type="ORF">DU002_01875</name>
</gene>
<proteinExistence type="predicted"/>
<dbReference type="SMART" id="SM00332">
    <property type="entry name" value="PP2Cc"/>
    <property type="match status" value="1"/>
</dbReference>
<dbReference type="PANTHER" id="PTHR13832:SF827">
    <property type="entry name" value="PROTEIN PHOSPHATASE 1L"/>
    <property type="match status" value="1"/>
</dbReference>
<dbReference type="InterPro" id="IPR036457">
    <property type="entry name" value="PPM-type-like_dom_sf"/>
</dbReference>
<comment type="caution">
    <text evidence="3">The sequence shown here is derived from an EMBL/GenBank/DDBJ whole genome shotgun (WGS) entry which is preliminary data.</text>
</comment>